<comment type="similarity">
    <text evidence="2 8">Belongs to the cytochrome P450 family.</text>
</comment>
<reference evidence="10 11" key="1">
    <citation type="submission" date="2019-05" db="EMBL/GenBank/DDBJ databases">
        <title>Another draft genome of Portunus trituberculatus and its Hox gene families provides insights of decapod evolution.</title>
        <authorList>
            <person name="Jeong J.-H."/>
            <person name="Song I."/>
            <person name="Kim S."/>
            <person name="Choi T."/>
            <person name="Kim D."/>
            <person name="Ryu S."/>
            <person name="Kim W."/>
        </authorList>
    </citation>
    <scope>NUCLEOTIDE SEQUENCE [LARGE SCALE GENOMIC DNA]</scope>
    <source>
        <tissue evidence="10">Muscle</tissue>
    </source>
</reference>
<dbReference type="PANTHER" id="PTHR24303">
    <property type="entry name" value="HEME-BINDING MONOOXYGENASE FAMILY"/>
    <property type="match status" value="1"/>
</dbReference>
<feature type="binding site" description="axial binding residue" evidence="7">
    <location>
        <position position="266"/>
    </location>
    <ligand>
        <name>heme</name>
        <dbReference type="ChEBI" id="CHEBI:30413"/>
    </ligand>
    <ligandPart>
        <name>Fe</name>
        <dbReference type="ChEBI" id="CHEBI:18248"/>
    </ligandPart>
</feature>
<dbReference type="InterPro" id="IPR002401">
    <property type="entry name" value="Cyt_P450_E_grp-I"/>
</dbReference>
<evidence type="ECO:0000313" key="10">
    <source>
        <dbReference type="EMBL" id="MPC33641.1"/>
    </source>
</evidence>
<dbReference type="Proteomes" id="UP000324222">
    <property type="component" value="Unassembled WGS sequence"/>
</dbReference>
<dbReference type="GO" id="GO:0005506">
    <property type="term" value="F:iron ion binding"/>
    <property type="evidence" value="ECO:0007669"/>
    <property type="project" value="InterPro"/>
</dbReference>
<dbReference type="Gene3D" id="1.10.630.10">
    <property type="entry name" value="Cytochrome P450"/>
    <property type="match status" value="1"/>
</dbReference>
<dbReference type="InterPro" id="IPR036396">
    <property type="entry name" value="Cyt_P450_sf"/>
</dbReference>
<keyword evidence="5 7" id="KW-0408">Iron</keyword>
<keyword evidence="11" id="KW-1185">Reference proteome</keyword>
<organism evidence="10 11">
    <name type="scientific">Portunus trituberculatus</name>
    <name type="common">Swimming crab</name>
    <name type="synonym">Neptunus trituberculatus</name>
    <dbReference type="NCBI Taxonomy" id="210409"/>
    <lineage>
        <taxon>Eukaryota</taxon>
        <taxon>Metazoa</taxon>
        <taxon>Ecdysozoa</taxon>
        <taxon>Arthropoda</taxon>
        <taxon>Crustacea</taxon>
        <taxon>Multicrustacea</taxon>
        <taxon>Malacostraca</taxon>
        <taxon>Eumalacostraca</taxon>
        <taxon>Eucarida</taxon>
        <taxon>Decapoda</taxon>
        <taxon>Pleocyemata</taxon>
        <taxon>Brachyura</taxon>
        <taxon>Eubrachyura</taxon>
        <taxon>Portunoidea</taxon>
        <taxon>Portunidae</taxon>
        <taxon>Portuninae</taxon>
        <taxon>Portunus</taxon>
    </lineage>
</organism>
<dbReference type="AlphaFoldDB" id="A0A5B7EH08"/>
<proteinExistence type="inferred from homology"/>
<evidence type="ECO:0000256" key="4">
    <source>
        <dbReference type="ARBA" id="ARBA00023002"/>
    </source>
</evidence>
<comment type="caution">
    <text evidence="10">The sequence shown here is derived from an EMBL/GenBank/DDBJ whole genome shotgun (WGS) entry which is preliminary data.</text>
</comment>
<dbReference type="EMBL" id="VSRR010002874">
    <property type="protein sequence ID" value="MPC33641.1"/>
    <property type="molecule type" value="Genomic_DNA"/>
</dbReference>
<keyword evidence="7 8" id="KW-0349">Heme</keyword>
<evidence type="ECO:0000256" key="2">
    <source>
        <dbReference type="ARBA" id="ARBA00010617"/>
    </source>
</evidence>
<dbReference type="SUPFAM" id="SSF48264">
    <property type="entry name" value="Cytochrome P450"/>
    <property type="match status" value="1"/>
</dbReference>
<dbReference type="Pfam" id="PF00067">
    <property type="entry name" value="p450"/>
    <property type="match status" value="1"/>
</dbReference>
<keyword evidence="3 7" id="KW-0479">Metal-binding</keyword>
<dbReference type="GO" id="GO:0016705">
    <property type="term" value="F:oxidoreductase activity, acting on paired donors, with incorporation or reduction of molecular oxygen"/>
    <property type="evidence" value="ECO:0007669"/>
    <property type="project" value="InterPro"/>
</dbReference>
<keyword evidence="4 8" id="KW-0560">Oxidoreductase</keyword>
<dbReference type="InterPro" id="IPR001128">
    <property type="entry name" value="Cyt_P450"/>
</dbReference>
<dbReference type="OrthoDB" id="1470350at2759"/>
<dbReference type="GO" id="GO:0020037">
    <property type="term" value="F:heme binding"/>
    <property type="evidence" value="ECO:0007669"/>
    <property type="project" value="InterPro"/>
</dbReference>
<evidence type="ECO:0000256" key="9">
    <source>
        <dbReference type="SAM" id="MobiDB-lite"/>
    </source>
</evidence>
<gene>
    <name evidence="10" type="primary">spo_0</name>
    <name evidence="10" type="ORF">E2C01_026997</name>
</gene>
<dbReference type="PRINTS" id="PR00463">
    <property type="entry name" value="EP450I"/>
</dbReference>
<dbReference type="PRINTS" id="PR00385">
    <property type="entry name" value="P450"/>
</dbReference>
<evidence type="ECO:0000313" key="11">
    <source>
        <dbReference type="Proteomes" id="UP000324222"/>
    </source>
</evidence>
<feature type="compositionally biased region" description="Polar residues" evidence="9">
    <location>
        <begin position="375"/>
        <end position="384"/>
    </location>
</feature>
<name>A0A5B7EH08_PORTR</name>
<sequence>MGQELLSYCSLNIFSGYMCSKKFQYEDKDFQQVTQNFDYIFRDINNGHAMDFLPSLQPLFTSYINEIKSNVSSIRQYILDNICLEKYERLRQDPSDVEDLVDACFANLLTNNEEEKWDWQTILYIVEDLLGGSMAISNIVMRLFAHILQNPHVMDALRAEIDEKIGRERTPTLQDRHEMLYSQAVLYEVLRVTSSPLVPHVASEDSSVGGYAVKKGSIMFLNNFEMNSSPSLWDEPNKFMPERFLKDGCIKKPEYFIPFSTGKRSCVGSKMVANTAFIVVTTLLQRYNIAMADQATPHLPQAKISLDWNPFQLVFTPRERRGSWAGTTIIITTTTTAIQERVPAFRPPTVREPTRRHSDFPADATQTALPRAASASGQPRSPSFTLCPAAHRPPLSLLTLSEAPHRPRL</sequence>
<evidence type="ECO:0000256" key="7">
    <source>
        <dbReference type="PIRSR" id="PIRSR602401-1"/>
    </source>
</evidence>
<keyword evidence="6 8" id="KW-0503">Monooxygenase</keyword>
<evidence type="ECO:0000256" key="1">
    <source>
        <dbReference type="ARBA" id="ARBA00001971"/>
    </source>
</evidence>
<protein>
    <submittedName>
        <fullName evidence="10">Cytochrome P450 307a1</fullName>
    </submittedName>
</protein>
<dbReference type="PANTHER" id="PTHR24303:SF31">
    <property type="entry name" value="CYTOCHROME P450 307A1-RELATED"/>
    <property type="match status" value="1"/>
</dbReference>
<evidence type="ECO:0000256" key="3">
    <source>
        <dbReference type="ARBA" id="ARBA00022723"/>
    </source>
</evidence>
<evidence type="ECO:0000256" key="8">
    <source>
        <dbReference type="RuleBase" id="RU000461"/>
    </source>
</evidence>
<evidence type="ECO:0000256" key="6">
    <source>
        <dbReference type="ARBA" id="ARBA00023033"/>
    </source>
</evidence>
<evidence type="ECO:0000256" key="5">
    <source>
        <dbReference type="ARBA" id="ARBA00023004"/>
    </source>
</evidence>
<accession>A0A5B7EH08</accession>
<comment type="cofactor">
    <cofactor evidence="1 7">
        <name>heme</name>
        <dbReference type="ChEBI" id="CHEBI:30413"/>
    </cofactor>
</comment>
<dbReference type="InterPro" id="IPR017972">
    <property type="entry name" value="Cyt_P450_CS"/>
</dbReference>
<feature type="region of interest" description="Disordered" evidence="9">
    <location>
        <begin position="368"/>
        <end position="388"/>
    </location>
</feature>
<dbReference type="GO" id="GO:0004497">
    <property type="term" value="F:monooxygenase activity"/>
    <property type="evidence" value="ECO:0007669"/>
    <property type="project" value="UniProtKB-KW"/>
</dbReference>
<dbReference type="PROSITE" id="PS00086">
    <property type="entry name" value="CYTOCHROME_P450"/>
    <property type="match status" value="1"/>
</dbReference>